<sequence>MARSAGCGSGTCAGTGAGTRTGVAAADGKQAQAGQQ</sequence>
<organism evidence="2 3">
    <name type="scientific">Cellvibrio japonicus (strain Ueda107)</name>
    <name type="common">Pseudomonas fluorescens subsp. cellulosa</name>
    <dbReference type="NCBI Taxonomy" id="498211"/>
    <lineage>
        <taxon>Bacteria</taxon>
        <taxon>Pseudomonadati</taxon>
        <taxon>Pseudomonadota</taxon>
        <taxon>Gammaproteobacteria</taxon>
        <taxon>Cellvibrionales</taxon>
        <taxon>Cellvibrionaceae</taxon>
        <taxon>Cellvibrio</taxon>
    </lineage>
</organism>
<reference evidence="2 3" key="1">
    <citation type="journal article" date="2008" name="J. Bacteriol.">
        <title>Insights into plant cell wall degradation from the genome sequence of the soil bacterium Cellvibrio japonicus.</title>
        <authorList>
            <person name="Deboy R.T."/>
            <person name="Mongodin E.F."/>
            <person name="Fouts D.E."/>
            <person name="Tailford L.E."/>
            <person name="Khouri H."/>
            <person name="Emerson J.B."/>
            <person name="Mohamoud Y."/>
            <person name="Watkins K."/>
            <person name="Henrissat B."/>
            <person name="Gilbert H.J."/>
            <person name="Nelson K.E."/>
        </authorList>
    </citation>
    <scope>NUCLEOTIDE SEQUENCE [LARGE SCALE GENOMIC DNA]</scope>
    <source>
        <strain evidence="2 3">Ueda107</strain>
    </source>
</reference>
<gene>
    <name evidence="2" type="ordered locus">CJA_3175</name>
</gene>
<proteinExistence type="predicted"/>
<protein>
    <submittedName>
        <fullName evidence="2">Uncharacterized protein</fullName>
    </submittedName>
</protein>
<dbReference type="HOGENOM" id="CLU_3355256_0_0_6"/>
<keyword evidence="3" id="KW-1185">Reference proteome</keyword>
<dbReference type="Proteomes" id="UP000001036">
    <property type="component" value="Chromosome"/>
</dbReference>
<evidence type="ECO:0000313" key="2">
    <source>
        <dbReference type="EMBL" id="ACE84115.1"/>
    </source>
</evidence>
<feature type="compositionally biased region" description="Gly residues" evidence="1">
    <location>
        <begin position="7"/>
        <end position="19"/>
    </location>
</feature>
<accession>B3PDX2</accession>
<feature type="region of interest" description="Disordered" evidence="1">
    <location>
        <begin position="1"/>
        <end position="36"/>
    </location>
</feature>
<evidence type="ECO:0000313" key="3">
    <source>
        <dbReference type="Proteomes" id="UP000001036"/>
    </source>
</evidence>
<dbReference type="AlphaFoldDB" id="B3PDX2"/>
<feature type="compositionally biased region" description="Low complexity" evidence="1">
    <location>
        <begin position="20"/>
        <end position="36"/>
    </location>
</feature>
<evidence type="ECO:0000256" key="1">
    <source>
        <dbReference type="SAM" id="MobiDB-lite"/>
    </source>
</evidence>
<name>B3PDX2_CELJU</name>
<dbReference type="EMBL" id="CP000934">
    <property type="protein sequence ID" value="ACE84115.1"/>
    <property type="molecule type" value="Genomic_DNA"/>
</dbReference>
<dbReference type="KEGG" id="cja:CJA_3175"/>